<dbReference type="PANTHER" id="PTHR33601:SF21">
    <property type="entry name" value="PROTEIN LITTLE ZIPPER 1-LIKE"/>
    <property type="match status" value="1"/>
</dbReference>
<accession>A0ABD3KDH9</accession>
<name>A0ABD3KDH9_EUCGL</name>
<evidence type="ECO:0000256" key="1">
    <source>
        <dbReference type="SAM" id="MobiDB-lite"/>
    </source>
</evidence>
<dbReference type="PANTHER" id="PTHR33601">
    <property type="entry name" value="PROTEIN LITTLE ZIPPER 4"/>
    <property type="match status" value="1"/>
</dbReference>
<feature type="region of interest" description="Disordered" evidence="1">
    <location>
        <begin position="1"/>
        <end position="25"/>
    </location>
</feature>
<dbReference type="AlphaFoldDB" id="A0ABD3KDH9"/>
<organism evidence="2 3">
    <name type="scientific">Eucalyptus globulus</name>
    <name type="common">Tasmanian blue gum</name>
    <dbReference type="NCBI Taxonomy" id="34317"/>
    <lineage>
        <taxon>Eukaryota</taxon>
        <taxon>Viridiplantae</taxon>
        <taxon>Streptophyta</taxon>
        <taxon>Embryophyta</taxon>
        <taxon>Tracheophyta</taxon>
        <taxon>Spermatophyta</taxon>
        <taxon>Magnoliopsida</taxon>
        <taxon>eudicotyledons</taxon>
        <taxon>Gunneridae</taxon>
        <taxon>Pentapetalae</taxon>
        <taxon>rosids</taxon>
        <taxon>malvids</taxon>
        <taxon>Myrtales</taxon>
        <taxon>Myrtaceae</taxon>
        <taxon>Myrtoideae</taxon>
        <taxon>Eucalypteae</taxon>
        <taxon>Eucalyptus</taxon>
    </lineage>
</organism>
<reference evidence="2 3" key="1">
    <citation type="submission" date="2024-11" db="EMBL/GenBank/DDBJ databases">
        <title>Chromosome-level genome assembly of Eucalyptus globulus Labill. provides insights into its genome evolution.</title>
        <authorList>
            <person name="Li X."/>
        </authorList>
    </citation>
    <scope>NUCLEOTIDE SEQUENCE [LARGE SCALE GENOMIC DNA]</scope>
    <source>
        <strain evidence="2">CL2024</strain>
        <tissue evidence="2">Fresh tender leaves</tissue>
    </source>
</reference>
<protein>
    <submittedName>
        <fullName evidence="2">Uncharacterized protein</fullName>
    </submittedName>
</protein>
<gene>
    <name evidence="2" type="ORF">ACJRO7_019558</name>
</gene>
<dbReference type="Proteomes" id="UP001634007">
    <property type="component" value="Unassembled WGS sequence"/>
</dbReference>
<dbReference type="EMBL" id="JBJKBG010000005">
    <property type="protein sequence ID" value="KAL3738049.1"/>
    <property type="molecule type" value="Genomic_DNA"/>
</dbReference>
<dbReference type="InterPro" id="IPR039312">
    <property type="entry name" value="ZPR"/>
</dbReference>
<comment type="caution">
    <text evidence="2">The sequence shown here is derived from an EMBL/GenBank/DDBJ whole genome shotgun (WGS) entry which is preliminary data.</text>
</comment>
<evidence type="ECO:0000313" key="3">
    <source>
        <dbReference type="Proteomes" id="UP001634007"/>
    </source>
</evidence>
<keyword evidence="3" id="KW-1185">Reference proteome</keyword>
<proteinExistence type="predicted"/>
<evidence type="ECO:0000313" key="2">
    <source>
        <dbReference type="EMBL" id="KAL3738049.1"/>
    </source>
</evidence>
<sequence length="106" mass="12854">MCSNNEEMMPSHSFFSFDKRRRPRRSRIQVHRLARWRGEQNVEKDMELQNWKLYFENRTIIEENEKLRKKANLLHQENLALLLEFQKKFPHQSRNPPVDCTGAIEG</sequence>